<dbReference type="Proteomes" id="UP000243459">
    <property type="component" value="Chromosome 10"/>
</dbReference>
<dbReference type="EMBL" id="CM007390">
    <property type="protein sequence ID" value="ONK56387.1"/>
    <property type="molecule type" value="Genomic_DNA"/>
</dbReference>
<gene>
    <name evidence="1" type="ORF">A4U43_C10F7950</name>
</gene>
<evidence type="ECO:0000313" key="1">
    <source>
        <dbReference type="EMBL" id="ONK56387.1"/>
    </source>
</evidence>
<proteinExistence type="predicted"/>
<evidence type="ECO:0000313" key="2">
    <source>
        <dbReference type="Proteomes" id="UP000243459"/>
    </source>
</evidence>
<feature type="non-terminal residue" evidence="1">
    <location>
        <position position="1"/>
    </location>
</feature>
<protein>
    <submittedName>
        <fullName evidence="1">Uncharacterized protein</fullName>
    </submittedName>
</protein>
<sequence>LEILSHWEALMLELLLCHFVVQESFAYLQTLSLSQKFTLIMCSLVLLQAAISRFQL</sequence>
<reference evidence="2" key="1">
    <citation type="journal article" date="2017" name="Nat. Commun.">
        <title>The asparagus genome sheds light on the origin and evolution of a young Y chromosome.</title>
        <authorList>
            <person name="Harkess A."/>
            <person name="Zhou J."/>
            <person name="Xu C."/>
            <person name="Bowers J.E."/>
            <person name="Van der Hulst R."/>
            <person name="Ayyampalayam S."/>
            <person name="Mercati F."/>
            <person name="Riccardi P."/>
            <person name="McKain M.R."/>
            <person name="Kakrana A."/>
            <person name="Tang H."/>
            <person name="Ray J."/>
            <person name="Groenendijk J."/>
            <person name="Arikit S."/>
            <person name="Mathioni S.M."/>
            <person name="Nakano M."/>
            <person name="Shan H."/>
            <person name="Telgmann-Rauber A."/>
            <person name="Kanno A."/>
            <person name="Yue Z."/>
            <person name="Chen H."/>
            <person name="Li W."/>
            <person name="Chen Y."/>
            <person name="Xu X."/>
            <person name="Zhang Y."/>
            <person name="Luo S."/>
            <person name="Chen H."/>
            <person name="Gao J."/>
            <person name="Mao Z."/>
            <person name="Pires J.C."/>
            <person name="Luo M."/>
            <person name="Kudrna D."/>
            <person name="Wing R.A."/>
            <person name="Meyers B.C."/>
            <person name="Yi K."/>
            <person name="Kong H."/>
            <person name="Lavrijsen P."/>
            <person name="Sunseri F."/>
            <person name="Falavigna A."/>
            <person name="Ye Y."/>
            <person name="Leebens-Mack J.H."/>
            <person name="Chen G."/>
        </authorList>
    </citation>
    <scope>NUCLEOTIDE SEQUENCE [LARGE SCALE GENOMIC DNA]</scope>
    <source>
        <strain evidence="2">cv. DH0086</strain>
    </source>
</reference>
<name>A0A5P1E4H9_ASPOF</name>
<dbReference type="AlphaFoldDB" id="A0A5P1E4H9"/>
<dbReference type="Gramene" id="ONK56387">
    <property type="protein sequence ID" value="ONK56387"/>
    <property type="gene ID" value="A4U43_C10F7950"/>
</dbReference>
<accession>A0A5P1E4H9</accession>
<keyword evidence="2" id="KW-1185">Reference proteome</keyword>
<organism evidence="1 2">
    <name type="scientific">Asparagus officinalis</name>
    <name type="common">Garden asparagus</name>
    <dbReference type="NCBI Taxonomy" id="4686"/>
    <lineage>
        <taxon>Eukaryota</taxon>
        <taxon>Viridiplantae</taxon>
        <taxon>Streptophyta</taxon>
        <taxon>Embryophyta</taxon>
        <taxon>Tracheophyta</taxon>
        <taxon>Spermatophyta</taxon>
        <taxon>Magnoliopsida</taxon>
        <taxon>Liliopsida</taxon>
        <taxon>Asparagales</taxon>
        <taxon>Asparagaceae</taxon>
        <taxon>Asparagoideae</taxon>
        <taxon>Asparagus</taxon>
    </lineage>
</organism>